<dbReference type="GO" id="GO:0008897">
    <property type="term" value="F:holo-[acyl-carrier-protein] synthase activity"/>
    <property type="evidence" value="ECO:0007669"/>
    <property type="project" value="UniProtKB-EC"/>
</dbReference>
<dbReference type="GO" id="GO:0019878">
    <property type="term" value="P:lysine biosynthetic process via aminoadipic acid"/>
    <property type="evidence" value="ECO:0007669"/>
    <property type="project" value="TreeGrafter"/>
</dbReference>
<dbReference type="AlphaFoldDB" id="A0A165CYY5"/>
<dbReference type="SUPFAM" id="SSF56214">
    <property type="entry name" value="4'-phosphopantetheinyl transferase"/>
    <property type="match status" value="1"/>
</dbReference>
<keyword evidence="4" id="KW-1185">Reference proteome</keyword>
<dbReference type="EMBL" id="KV426270">
    <property type="protein sequence ID" value="KZV83465.1"/>
    <property type="molecule type" value="Genomic_DNA"/>
</dbReference>
<reference evidence="3 4" key="1">
    <citation type="journal article" date="2016" name="Mol. Biol. Evol.">
        <title>Comparative Genomics of Early-Diverging Mushroom-Forming Fungi Provides Insights into the Origins of Lignocellulose Decay Capabilities.</title>
        <authorList>
            <person name="Nagy L.G."/>
            <person name="Riley R."/>
            <person name="Tritt A."/>
            <person name="Adam C."/>
            <person name="Daum C."/>
            <person name="Floudas D."/>
            <person name="Sun H."/>
            <person name="Yadav J.S."/>
            <person name="Pangilinan J."/>
            <person name="Larsson K.H."/>
            <person name="Matsuura K."/>
            <person name="Barry K."/>
            <person name="Labutti K."/>
            <person name="Kuo R."/>
            <person name="Ohm R.A."/>
            <person name="Bhattacharya S.S."/>
            <person name="Shirouzu T."/>
            <person name="Yoshinaga Y."/>
            <person name="Martin F.M."/>
            <person name="Grigoriev I.V."/>
            <person name="Hibbett D.S."/>
        </authorList>
    </citation>
    <scope>NUCLEOTIDE SEQUENCE [LARGE SCALE GENOMIC DNA]</scope>
    <source>
        <strain evidence="3 4">HHB12029</strain>
    </source>
</reference>
<accession>A0A165CYY5</accession>
<protein>
    <recommendedName>
        <fullName evidence="1">holo-[acyl-carrier-protein] synthase</fullName>
        <ecNumber evidence="1">2.7.8.7</ecNumber>
    </recommendedName>
</protein>
<dbReference type="Proteomes" id="UP000077266">
    <property type="component" value="Unassembled WGS sequence"/>
</dbReference>
<dbReference type="OrthoDB" id="26719at2759"/>
<dbReference type="PANTHER" id="PTHR12215:SF10">
    <property type="entry name" value="L-AMINOADIPATE-SEMIALDEHYDE DEHYDROGENASE-PHOSPHOPANTETHEINYL TRANSFERASE"/>
    <property type="match status" value="1"/>
</dbReference>
<gene>
    <name evidence="3" type="ORF">EXIGLDRAFT_312685</name>
</gene>
<dbReference type="PANTHER" id="PTHR12215">
    <property type="entry name" value="PHOSPHOPANTETHEINE TRANSFERASE"/>
    <property type="match status" value="1"/>
</dbReference>
<dbReference type="EC" id="2.7.8.7" evidence="1"/>
<evidence type="ECO:0000256" key="1">
    <source>
        <dbReference type="ARBA" id="ARBA00013172"/>
    </source>
</evidence>
<dbReference type="InParanoid" id="A0A165CYY5"/>
<dbReference type="InterPro" id="IPR037143">
    <property type="entry name" value="4-PPantetheinyl_Trfase_dom_sf"/>
</dbReference>
<name>A0A165CYY5_EXIGL</name>
<evidence type="ECO:0000313" key="4">
    <source>
        <dbReference type="Proteomes" id="UP000077266"/>
    </source>
</evidence>
<dbReference type="STRING" id="1314781.A0A165CYY5"/>
<dbReference type="Gene3D" id="3.90.470.20">
    <property type="entry name" value="4'-phosphopantetheinyl transferase domain"/>
    <property type="match status" value="1"/>
</dbReference>
<dbReference type="GO" id="GO:0005829">
    <property type="term" value="C:cytosol"/>
    <property type="evidence" value="ECO:0007669"/>
    <property type="project" value="TreeGrafter"/>
</dbReference>
<evidence type="ECO:0000256" key="2">
    <source>
        <dbReference type="ARBA" id="ARBA00022679"/>
    </source>
</evidence>
<evidence type="ECO:0000313" key="3">
    <source>
        <dbReference type="EMBL" id="KZV83465.1"/>
    </source>
</evidence>
<keyword evidence="2" id="KW-0808">Transferase</keyword>
<organism evidence="3 4">
    <name type="scientific">Exidia glandulosa HHB12029</name>
    <dbReference type="NCBI Taxonomy" id="1314781"/>
    <lineage>
        <taxon>Eukaryota</taxon>
        <taxon>Fungi</taxon>
        <taxon>Dikarya</taxon>
        <taxon>Basidiomycota</taxon>
        <taxon>Agaricomycotina</taxon>
        <taxon>Agaricomycetes</taxon>
        <taxon>Auriculariales</taxon>
        <taxon>Exidiaceae</taxon>
        <taxon>Exidia</taxon>
    </lineage>
</organism>
<dbReference type="InterPro" id="IPR050559">
    <property type="entry name" value="P-Pant_transferase_sf"/>
</dbReference>
<sequence>MSKRPEPQLYVWIVTINREVTREEFQRFMLCIDPGLRKQLKPHIGQLQDLPTLRRIVANLMPRMLMIRQRIPRTRWKFETTQFGKEYIHSPESSATRAQKVMGFNIGEQDSIIAMAFAQGRKHQVVNIGIDVMRVPDQRPGMDVEKFIESHSHKLAPAEEAYVVPALSADVKIRRLCIMLTVKEAYMKAIAQPAGFDRSRITVNLPHKLLVDGQPQYGWEFRLFRANVGVARPKSAIAPVEEEVYQCATAIYRGWKDRSEFIFADADREEMNTWLQFLTVHTVTKCVSALHVGAEDNLIQKESP</sequence>
<proteinExistence type="predicted"/>
<dbReference type="GO" id="GO:0000287">
    <property type="term" value="F:magnesium ion binding"/>
    <property type="evidence" value="ECO:0007669"/>
    <property type="project" value="InterPro"/>
</dbReference>